<evidence type="ECO:0000256" key="2">
    <source>
        <dbReference type="PROSITE-ProRule" id="PRU00302"/>
    </source>
</evidence>
<evidence type="ECO:0000313" key="5">
    <source>
        <dbReference type="Proteomes" id="UP000283509"/>
    </source>
</evidence>
<dbReference type="Proteomes" id="UP000283509">
    <property type="component" value="Unassembled WGS sequence"/>
</dbReference>
<gene>
    <name evidence="4" type="ORF">C7M84_007026</name>
</gene>
<proteinExistence type="predicted"/>
<dbReference type="SMART" id="SM00186">
    <property type="entry name" value="FBG"/>
    <property type="match status" value="1"/>
</dbReference>
<protein>
    <recommendedName>
        <fullName evidence="3">Sushi domain-containing protein</fullName>
    </recommendedName>
</protein>
<dbReference type="InterPro" id="IPR014716">
    <property type="entry name" value="Fibrinogen_a/b/g_C_1"/>
</dbReference>
<comment type="caution">
    <text evidence="4">The sequence shown here is derived from an EMBL/GenBank/DDBJ whole genome shotgun (WGS) entry which is preliminary data.</text>
</comment>
<dbReference type="Pfam" id="PF00147">
    <property type="entry name" value="Fibrinogen_C"/>
    <property type="match status" value="1"/>
</dbReference>
<dbReference type="InterPro" id="IPR000436">
    <property type="entry name" value="Sushi_SCR_CCP_dom"/>
</dbReference>
<organism evidence="4 5">
    <name type="scientific">Penaeus vannamei</name>
    <name type="common">Whiteleg shrimp</name>
    <name type="synonym">Litopenaeus vannamei</name>
    <dbReference type="NCBI Taxonomy" id="6689"/>
    <lineage>
        <taxon>Eukaryota</taxon>
        <taxon>Metazoa</taxon>
        <taxon>Ecdysozoa</taxon>
        <taxon>Arthropoda</taxon>
        <taxon>Crustacea</taxon>
        <taxon>Multicrustacea</taxon>
        <taxon>Malacostraca</taxon>
        <taxon>Eumalacostraca</taxon>
        <taxon>Eucarida</taxon>
        <taxon>Decapoda</taxon>
        <taxon>Dendrobranchiata</taxon>
        <taxon>Penaeoidea</taxon>
        <taxon>Penaeidae</taxon>
        <taxon>Penaeus</taxon>
    </lineage>
</organism>
<evidence type="ECO:0000313" key="4">
    <source>
        <dbReference type="EMBL" id="ROT74456.1"/>
    </source>
</evidence>
<sequence>MLCHSSESTCADSAVANAVVVPVNSEERALYCVEETLKWSTDDTVLLSQCVDGQWTTPEATCSTAREPVACDSPFPRPNSTEEPTEIRHETSKAVIAVYYSCSSPGAWLSGAHGRVSQCHNGQWTPVHDICDSVCSIPRDCYEVADLGFNTTDLYIIVPDGESYENSVEVLCELEATAEKAEGRWTTALWLAKADPTHTSEEFEDGFGTPAFNSSLSFAIGVSNLTKLHYTPQLEERPLVYQYVITLASGEVHHATYTSVMIDDDEFFSMLYAEGYHGDAGDYLLHCNPIGPMAAESWGSCPLITNGELSWGTLENIASIQLRVRPKFYDTATSCPALSISEVEWPLWNNTEVDIPISRGHGSVITYECIGEYMLEGAEGGQRSARGALLCTSNGVWNASVTLPCKLTCPPGFFKSGNKKACYKFLTSASTFGLESAALQ</sequence>
<dbReference type="InterPro" id="IPR002181">
    <property type="entry name" value="Fibrinogen_a/b/g_C_dom"/>
</dbReference>
<dbReference type="InterPro" id="IPR035976">
    <property type="entry name" value="Sushi/SCR/CCP_sf"/>
</dbReference>
<name>A0A423TDF5_PENVA</name>
<accession>A0A423TDF5</accession>
<dbReference type="SUPFAM" id="SSF57535">
    <property type="entry name" value="Complement control module/SCR domain"/>
    <property type="match status" value="1"/>
</dbReference>
<feature type="domain" description="Sushi" evidence="3">
    <location>
        <begin position="333"/>
        <end position="407"/>
    </location>
</feature>
<evidence type="ECO:0000259" key="3">
    <source>
        <dbReference type="PROSITE" id="PS50923"/>
    </source>
</evidence>
<keyword evidence="1" id="KW-1015">Disulfide bond</keyword>
<dbReference type="SUPFAM" id="SSF56496">
    <property type="entry name" value="Fibrinogen C-terminal domain-like"/>
    <property type="match status" value="1"/>
</dbReference>
<dbReference type="EMBL" id="QCYY01001891">
    <property type="protein sequence ID" value="ROT74456.1"/>
    <property type="molecule type" value="Genomic_DNA"/>
</dbReference>
<dbReference type="InterPro" id="IPR036056">
    <property type="entry name" value="Fibrinogen-like_C"/>
</dbReference>
<evidence type="ECO:0000256" key="1">
    <source>
        <dbReference type="ARBA" id="ARBA00023157"/>
    </source>
</evidence>
<dbReference type="OrthoDB" id="6381702at2759"/>
<comment type="caution">
    <text evidence="2">Lacks conserved residue(s) required for the propagation of feature annotation.</text>
</comment>
<reference evidence="4 5" key="1">
    <citation type="submission" date="2018-04" db="EMBL/GenBank/DDBJ databases">
        <authorList>
            <person name="Zhang X."/>
            <person name="Yuan J."/>
            <person name="Li F."/>
            <person name="Xiang J."/>
        </authorList>
    </citation>
    <scope>NUCLEOTIDE SEQUENCE [LARGE SCALE GENOMIC DNA]</scope>
    <source>
        <tissue evidence="4">Muscle</tissue>
    </source>
</reference>
<dbReference type="Gene3D" id="3.90.215.10">
    <property type="entry name" value="Gamma Fibrinogen, chain A, domain 1"/>
    <property type="match status" value="1"/>
</dbReference>
<dbReference type="AlphaFoldDB" id="A0A423TDF5"/>
<dbReference type="PROSITE" id="PS50923">
    <property type="entry name" value="SUSHI"/>
    <property type="match status" value="1"/>
</dbReference>
<reference evidence="4 5" key="2">
    <citation type="submission" date="2019-01" db="EMBL/GenBank/DDBJ databases">
        <title>The decoding of complex shrimp genome reveals the adaptation for benthos swimmer, frequently molting mechanism and breeding impact on genome.</title>
        <authorList>
            <person name="Sun Y."/>
            <person name="Gao Y."/>
            <person name="Yu Y."/>
        </authorList>
    </citation>
    <scope>NUCLEOTIDE SEQUENCE [LARGE SCALE GENOMIC DNA]</scope>
    <source>
        <tissue evidence="4">Muscle</tissue>
    </source>
</reference>
<keyword evidence="5" id="KW-1185">Reference proteome</keyword>
<keyword evidence="2" id="KW-0768">Sushi</keyword>